<dbReference type="EMBL" id="SACS01000041">
    <property type="protein sequence ID" value="RVU31247.1"/>
    <property type="molecule type" value="Genomic_DNA"/>
</dbReference>
<protein>
    <submittedName>
        <fullName evidence="1">DUF481 domain-containing protein</fullName>
    </submittedName>
</protein>
<reference evidence="1 2" key="1">
    <citation type="submission" date="2019-01" db="EMBL/GenBank/DDBJ databases">
        <authorList>
            <person name="Chen W.-M."/>
        </authorList>
    </citation>
    <scope>NUCLEOTIDE SEQUENCE [LARGE SCALE GENOMIC DNA]</scope>
    <source>
        <strain evidence="1 2">KYPC3</strain>
    </source>
</reference>
<organism evidence="1 2">
    <name type="scientific">Rheinheimera riviphila</name>
    <dbReference type="NCBI Taxonomy" id="1834037"/>
    <lineage>
        <taxon>Bacteria</taxon>
        <taxon>Pseudomonadati</taxon>
        <taxon>Pseudomonadota</taxon>
        <taxon>Gammaproteobacteria</taxon>
        <taxon>Chromatiales</taxon>
        <taxon>Chromatiaceae</taxon>
        <taxon>Rheinheimera</taxon>
    </lineage>
</organism>
<sequence length="266" mass="29684">MPFAASTLPSERLKPGQTFQQLKISEAGVAGTNSNADGDNYKPWAGDVELGLVLSSGNTESTAVRANAELQHEMKDFRNKYLIQTLFQRNSQFDQENNTKTSNTTGQRLNLVGQSNYKFHRSEFSIFGRGAYLNDRFGAFREQASIAAGSAMRLYEEGDSYWDIETGPGFAHQETSDGDRSTGIIWYAATNLDYQLNEHNSFRQSLEWSVSLDGKNSSWLSRSAFTSQVSGQLSMRLGFIVKYDSNPGEFRSKTDTETSATLVYSF</sequence>
<proteinExistence type="predicted"/>
<name>A0A437Q9X8_9GAMM</name>
<evidence type="ECO:0000313" key="2">
    <source>
        <dbReference type="Proteomes" id="UP000283077"/>
    </source>
</evidence>
<dbReference type="Proteomes" id="UP000283077">
    <property type="component" value="Unassembled WGS sequence"/>
</dbReference>
<dbReference type="OrthoDB" id="5292716at2"/>
<evidence type="ECO:0000313" key="1">
    <source>
        <dbReference type="EMBL" id="RVU31247.1"/>
    </source>
</evidence>
<comment type="caution">
    <text evidence="1">The sequence shown here is derived from an EMBL/GenBank/DDBJ whole genome shotgun (WGS) entry which is preliminary data.</text>
</comment>
<dbReference type="AlphaFoldDB" id="A0A437Q9X8"/>
<gene>
    <name evidence="1" type="ORF">EOE67_20155</name>
</gene>
<dbReference type="Pfam" id="PF04338">
    <property type="entry name" value="DUF481"/>
    <property type="match status" value="1"/>
</dbReference>
<keyword evidence="2" id="KW-1185">Reference proteome</keyword>
<dbReference type="InterPro" id="IPR007433">
    <property type="entry name" value="DUF481"/>
</dbReference>
<accession>A0A437Q9X8</accession>